<evidence type="ECO:0000259" key="1">
    <source>
        <dbReference type="SMART" id="SM00901"/>
    </source>
</evidence>
<evidence type="ECO:0000313" key="2">
    <source>
        <dbReference type="EMBL" id="WWO37687.1"/>
    </source>
</evidence>
<name>A0ABZ2G8E6_9GAMM</name>
<sequence length="454" mass="51790">MLRGWLTGENKPKEDILLKLRIETDFNERICLLLFSNCGLDKMITGGYVKTIDGSYRLEFHNKSGGRLISKKYSSLQSLKKASSKIIEALLETKNYKKKVYENDTAFLGCFNPKLVAYSSTFKNLQSAINFVKEVRAFISNENSVTGFFSTCLLDQSENVIRIKKVSQFLDELEKIPLPSSFVFYFRGHSSYLYKMEPGIYRKSDLINNENVIYNELLVRCPDDFTHTASTFETLVKMQHYSLPTRLLDITTNPLIALFFSCSSYKTDSYDGEVKVLSIPTDEVKYFDSDAVTVISNIAKQKRAFSTACLDDDNNEKLIHFLDDIKREKSYFINRIKKSTLTSVVCVKPKLNNARIIRQDGAFLIFGMKSNKSQPASIPSKYQLENGARFLVDKNSKESILAQLEKIGINEASIYPEIDKVSSYVSNRYGKPVDLRDEQDEIIEKHKTDGSSSM</sequence>
<gene>
    <name evidence="2" type="ORF">QNA12_14195</name>
</gene>
<dbReference type="Pfam" id="PF08867">
    <property type="entry name" value="FRG"/>
    <property type="match status" value="1"/>
</dbReference>
<reference evidence="2 3" key="1">
    <citation type="journal article" date="2024" name="Front. Plant Sci.">
        <title>Comprehensive phenomic and genomic studies of the species, Pectobacterium cacticida and proposal for reclassification as Alcorniella cacticida comb. nov.</title>
        <authorList>
            <person name="Jonca J."/>
            <person name="Pirhonen M."/>
            <person name="Waleron M.M."/>
            <person name="Gawor J."/>
            <person name="Mrozik A."/>
            <person name="Smoktunowicz M."/>
            <person name="Waleron K."/>
            <person name="Waleron M."/>
        </authorList>
    </citation>
    <scope>NUCLEOTIDE SEQUENCE [LARGE SCALE GENOMIC DNA]</scope>
    <source>
        <strain evidence="2 3">DPMP6</strain>
    </source>
</reference>
<protein>
    <submittedName>
        <fullName evidence="2">FRG domain-containing protein</fullName>
    </submittedName>
</protein>
<keyword evidence="3" id="KW-1185">Reference proteome</keyword>
<dbReference type="Proteomes" id="UP001379444">
    <property type="component" value="Chromosome"/>
</dbReference>
<proteinExistence type="predicted"/>
<dbReference type="InterPro" id="IPR014966">
    <property type="entry name" value="FRG-dom"/>
</dbReference>
<dbReference type="SMART" id="SM00901">
    <property type="entry name" value="FRG"/>
    <property type="match status" value="1"/>
</dbReference>
<dbReference type="EMBL" id="CP125967">
    <property type="protein sequence ID" value="WWO37687.1"/>
    <property type="molecule type" value="Genomic_DNA"/>
</dbReference>
<organism evidence="2 3">
    <name type="scientific">Pectobacterium cacticida</name>
    <dbReference type="NCBI Taxonomy" id="69221"/>
    <lineage>
        <taxon>Bacteria</taxon>
        <taxon>Pseudomonadati</taxon>
        <taxon>Pseudomonadota</taxon>
        <taxon>Gammaproteobacteria</taxon>
        <taxon>Enterobacterales</taxon>
        <taxon>Pectobacteriaceae</taxon>
        <taxon>Pectobacterium</taxon>
    </lineage>
</organism>
<accession>A0ABZ2G8E6</accession>
<dbReference type="RefSeq" id="WP_264498249.1">
    <property type="nucleotide sequence ID" value="NZ_CP109947.1"/>
</dbReference>
<feature type="domain" description="FRG" evidence="1">
    <location>
        <begin position="180"/>
        <end position="275"/>
    </location>
</feature>
<evidence type="ECO:0000313" key="3">
    <source>
        <dbReference type="Proteomes" id="UP001379444"/>
    </source>
</evidence>